<accession>A0A1C7M8A3</accession>
<dbReference type="EMBL" id="LUGG01000007">
    <property type="protein sequence ID" value="OBZ73131.1"/>
    <property type="molecule type" value="Genomic_DNA"/>
</dbReference>
<dbReference type="PANTHER" id="PTHR47332:SF4">
    <property type="entry name" value="SET DOMAIN-CONTAINING PROTEIN 5"/>
    <property type="match status" value="1"/>
</dbReference>
<protein>
    <submittedName>
        <fullName evidence="3">Histone-lysine N-methyltransferase SMYD1</fullName>
    </submittedName>
</protein>
<evidence type="ECO:0000313" key="4">
    <source>
        <dbReference type="Proteomes" id="UP000092993"/>
    </source>
</evidence>
<gene>
    <name evidence="3" type="primary">SMYD1</name>
    <name evidence="3" type="ORF">A0H81_06695</name>
</gene>
<dbReference type="InterPro" id="IPR011990">
    <property type="entry name" value="TPR-like_helical_dom_sf"/>
</dbReference>
<dbReference type="PROSITE" id="PS50280">
    <property type="entry name" value="SET"/>
    <property type="match status" value="1"/>
</dbReference>
<evidence type="ECO:0000256" key="1">
    <source>
        <dbReference type="SAM" id="MobiDB-lite"/>
    </source>
</evidence>
<organism evidence="3 4">
    <name type="scientific">Grifola frondosa</name>
    <name type="common">Maitake</name>
    <name type="synonym">Polyporus frondosus</name>
    <dbReference type="NCBI Taxonomy" id="5627"/>
    <lineage>
        <taxon>Eukaryota</taxon>
        <taxon>Fungi</taxon>
        <taxon>Dikarya</taxon>
        <taxon>Basidiomycota</taxon>
        <taxon>Agaricomycotina</taxon>
        <taxon>Agaricomycetes</taxon>
        <taxon>Polyporales</taxon>
        <taxon>Grifolaceae</taxon>
        <taxon>Grifola</taxon>
    </lineage>
</organism>
<dbReference type="PANTHER" id="PTHR47332">
    <property type="entry name" value="SET DOMAIN-CONTAINING PROTEIN 5"/>
    <property type="match status" value="1"/>
</dbReference>
<dbReference type="AlphaFoldDB" id="A0A1C7M8A3"/>
<dbReference type="Gene3D" id="2.170.270.10">
    <property type="entry name" value="SET domain"/>
    <property type="match status" value="1"/>
</dbReference>
<dbReference type="InterPro" id="IPR053185">
    <property type="entry name" value="SET_domain_protein"/>
</dbReference>
<dbReference type="InterPro" id="IPR001214">
    <property type="entry name" value="SET_dom"/>
</dbReference>
<reference evidence="3 4" key="1">
    <citation type="submission" date="2016-03" db="EMBL/GenBank/DDBJ databases">
        <title>Whole genome sequencing of Grifola frondosa 9006-11.</title>
        <authorList>
            <person name="Min B."/>
            <person name="Park H."/>
            <person name="Kim J.-G."/>
            <person name="Cho H."/>
            <person name="Oh Y.-L."/>
            <person name="Kong W.-S."/>
            <person name="Choi I.-G."/>
        </authorList>
    </citation>
    <scope>NUCLEOTIDE SEQUENCE [LARGE SCALE GENOMIC DNA]</scope>
    <source>
        <strain evidence="3 4">9006-11</strain>
    </source>
</reference>
<keyword evidence="3" id="KW-0808">Transferase</keyword>
<dbReference type="GO" id="GO:0008168">
    <property type="term" value="F:methyltransferase activity"/>
    <property type="evidence" value="ECO:0007669"/>
    <property type="project" value="UniProtKB-KW"/>
</dbReference>
<feature type="compositionally biased region" description="Basic and acidic residues" evidence="1">
    <location>
        <begin position="268"/>
        <end position="279"/>
    </location>
</feature>
<dbReference type="OrthoDB" id="5945798at2759"/>
<dbReference type="Pfam" id="PF00856">
    <property type="entry name" value="SET"/>
    <property type="match status" value="1"/>
</dbReference>
<feature type="domain" description="SET" evidence="2">
    <location>
        <begin position="1"/>
        <end position="141"/>
    </location>
</feature>
<dbReference type="OMA" id="ELEMWAR"/>
<comment type="caution">
    <text evidence="3">The sequence shown here is derived from an EMBL/GenBank/DDBJ whole genome shotgun (WGS) entry which is preliminary data.</text>
</comment>
<keyword evidence="4" id="KW-1185">Reference proteome</keyword>
<dbReference type="GO" id="GO:0032259">
    <property type="term" value="P:methylation"/>
    <property type="evidence" value="ECO:0007669"/>
    <property type="project" value="UniProtKB-KW"/>
</dbReference>
<keyword evidence="3" id="KW-0489">Methyltransferase</keyword>
<evidence type="ECO:0000259" key="2">
    <source>
        <dbReference type="PROSITE" id="PS50280"/>
    </source>
</evidence>
<evidence type="ECO:0000313" key="3">
    <source>
        <dbReference type="EMBL" id="OBZ73131.1"/>
    </source>
</evidence>
<dbReference type="InterPro" id="IPR046341">
    <property type="entry name" value="SET_dom_sf"/>
</dbReference>
<dbReference type="Gene3D" id="1.25.40.10">
    <property type="entry name" value="Tetratricopeptide repeat domain"/>
    <property type="match status" value="1"/>
</dbReference>
<dbReference type="STRING" id="5627.A0A1C7M8A3"/>
<dbReference type="SUPFAM" id="SSF82199">
    <property type="entry name" value="SET domain"/>
    <property type="match status" value="1"/>
</dbReference>
<dbReference type="Proteomes" id="UP000092993">
    <property type="component" value="Unassembled WGS sequence"/>
</dbReference>
<proteinExistence type="predicted"/>
<name>A0A1C7M8A3_GRIFR</name>
<feature type="region of interest" description="Disordered" evidence="1">
    <location>
        <begin position="260"/>
        <end position="279"/>
    </location>
</feature>
<sequence>MFATTDINTGDLIVCERPLLVYPSVIPGFLGATRQEVIEPLRVLVQSMKPEMRADFYALHNCKGPEEPSRIVGITNTNSVWLGKLPGFDEEEFCGVCKDISRANHSCSPNALYRWVLESFTFELRARLPIRNGEQITISYKEELDMRASRQAELQLKYHFKCTCRSCSLSGAASKESDQRRLYIARANGLSEQFDAELEMWARSPDMADDDALIRGIGCIWRHATWNRRITRICGSAMLSGRARPAAHWEMRKARSIGRGGSEGLLVEGKDEGKSKGEG</sequence>
<dbReference type="CDD" id="cd20071">
    <property type="entry name" value="SET_SMYD"/>
    <property type="match status" value="1"/>
</dbReference>